<keyword evidence="3" id="KW-1185">Reference proteome</keyword>
<organism evidence="2 3">
    <name type="scientific">Aldrovandia affinis</name>
    <dbReference type="NCBI Taxonomy" id="143900"/>
    <lineage>
        <taxon>Eukaryota</taxon>
        <taxon>Metazoa</taxon>
        <taxon>Chordata</taxon>
        <taxon>Craniata</taxon>
        <taxon>Vertebrata</taxon>
        <taxon>Euteleostomi</taxon>
        <taxon>Actinopterygii</taxon>
        <taxon>Neopterygii</taxon>
        <taxon>Teleostei</taxon>
        <taxon>Notacanthiformes</taxon>
        <taxon>Halosauridae</taxon>
        <taxon>Aldrovandia</taxon>
    </lineage>
</organism>
<proteinExistence type="predicted"/>
<reference evidence="2" key="1">
    <citation type="journal article" date="2023" name="Science">
        <title>Genome structures resolve the early diversification of teleost fishes.</title>
        <authorList>
            <person name="Parey E."/>
            <person name="Louis A."/>
            <person name="Montfort J."/>
            <person name="Bouchez O."/>
            <person name="Roques C."/>
            <person name="Iampietro C."/>
            <person name="Lluch J."/>
            <person name="Castinel A."/>
            <person name="Donnadieu C."/>
            <person name="Desvignes T."/>
            <person name="Floi Bucao C."/>
            <person name="Jouanno E."/>
            <person name="Wen M."/>
            <person name="Mejri S."/>
            <person name="Dirks R."/>
            <person name="Jansen H."/>
            <person name="Henkel C."/>
            <person name="Chen W.J."/>
            <person name="Zahm M."/>
            <person name="Cabau C."/>
            <person name="Klopp C."/>
            <person name="Thompson A.W."/>
            <person name="Robinson-Rechavi M."/>
            <person name="Braasch I."/>
            <person name="Lecointre G."/>
            <person name="Bobe J."/>
            <person name="Postlethwait J.H."/>
            <person name="Berthelot C."/>
            <person name="Roest Crollius H."/>
            <person name="Guiguen Y."/>
        </authorList>
    </citation>
    <scope>NUCLEOTIDE SEQUENCE</scope>
    <source>
        <strain evidence="2">NC1722</strain>
    </source>
</reference>
<comment type="caution">
    <text evidence="2">The sequence shown here is derived from an EMBL/GenBank/DDBJ whole genome shotgun (WGS) entry which is preliminary data.</text>
</comment>
<evidence type="ECO:0000313" key="2">
    <source>
        <dbReference type="EMBL" id="KAJ8391619.1"/>
    </source>
</evidence>
<accession>A0AAD7WD65</accession>
<gene>
    <name evidence="2" type="ORF">AAFF_G00087600</name>
</gene>
<dbReference type="AlphaFoldDB" id="A0AAD7WD65"/>
<name>A0AAD7WD65_9TELE</name>
<sequence>MTPLNGSRPSLRTAIRSGGRQVDRLSPSPPSPQERSPRPVNPAQGGLADAVFAHLKVPWRGKRSNKPETSPNSAAHRLRSRTLGDELGRLQRPGALRREVRPDP</sequence>
<dbReference type="EMBL" id="JAINUG010000155">
    <property type="protein sequence ID" value="KAJ8391619.1"/>
    <property type="molecule type" value="Genomic_DNA"/>
</dbReference>
<dbReference type="Proteomes" id="UP001221898">
    <property type="component" value="Unassembled WGS sequence"/>
</dbReference>
<evidence type="ECO:0000313" key="3">
    <source>
        <dbReference type="Proteomes" id="UP001221898"/>
    </source>
</evidence>
<protein>
    <submittedName>
        <fullName evidence="2">Uncharacterized protein</fullName>
    </submittedName>
</protein>
<evidence type="ECO:0000256" key="1">
    <source>
        <dbReference type="SAM" id="MobiDB-lite"/>
    </source>
</evidence>
<feature type="compositionally biased region" description="Polar residues" evidence="1">
    <location>
        <begin position="1"/>
        <end position="10"/>
    </location>
</feature>
<feature type="region of interest" description="Disordered" evidence="1">
    <location>
        <begin position="1"/>
        <end position="104"/>
    </location>
</feature>